<evidence type="ECO:0000256" key="1">
    <source>
        <dbReference type="SAM" id="MobiDB-lite"/>
    </source>
</evidence>
<evidence type="ECO:0000313" key="4">
    <source>
        <dbReference type="Proteomes" id="UP000772434"/>
    </source>
</evidence>
<feature type="compositionally biased region" description="Pro residues" evidence="1">
    <location>
        <begin position="244"/>
        <end position="261"/>
    </location>
</feature>
<feature type="region of interest" description="Disordered" evidence="1">
    <location>
        <begin position="165"/>
        <end position="265"/>
    </location>
</feature>
<feature type="compositionally biased region" description="Basic residues" evidence="1">
    <location>
        <begin position="180"/>
        <end position="198"/>
    </location>
</feature>
<keyword evidence="4" id="KW-1185">Reference proteome</keyword>
<evidence type="ECO:0000313" key="3">
    <source>
        <dbReference type="EMBL" id="KAF9072456.1"/>
    </source>
</evidence>
<proteinExistence type="predicted"/>
<feature type="signal peptide" evidence="2">
    <location>
        <begin position="1"/>
        <end position="16"/>
    </location>
</feature>
<organism evidence="3 4">
    <name type="scientific">Rhodocollybia butyracea</name>
    <dbReference type="NCBI Taxonomy" id="206335"/>
    <lineage>
        <taxon>Eukaryota</taxon>
        <taxon>Fungi</taxon>
        <taxon>Dikarya</taxon>
        <taxon>Basidiomycota</taxon>
        <taxon>Agaricomycotina</taxon>
        <taxon>Agaricomycetes</taxon>
        <taxon>Agaricomycetidae</taxon>
        <taxon>Agaricales</taxon>
        <taxon>Marasmiineae</taxon>
        <taxon>Omphalotaceae</taxon>
        <taxon>Rhodocollybia</taxon>
    </lineage>
</organism>
<feature type="chain" id="PRO_5040454173" evidence="2">
    <location>
        <begin position="17"/>
        <end position="291"/>
    </location>
</feature>
<keyword evidence="2" id="KW-0732">Signal</keyword>
<dbReference type="Proteomes" id="UP000772434">
    <property type="component" value="Unassembled WGS sequence"/>
</dbReference>
<dbReference type="EMBL" id="JADNRY010000024">
    <property type="protein sequence ID" value="KAF9072456.1"/>
    <property type="molecule type" value="Genomic_DNA"/>
</dbReference>
<name>A0A9P5PU64_9AGAR</name>
<reference evidence="3" key="1">
    <citation type="submission" date="2020-11" db="EMBL/GenBank/DDBJ databases">
        <authorList>
            <consortium name="DOE Joint Genome Institute"/>
            <person name="Ahrendt S."/>
            <person name="Riley R."/>
            <person name="Andreopoulos W."/>
            <person name="Labutti K."/>
            <person name="Pangilinan J."/>
            <person name="Ruiz-Duenas F.J."/>
            <person name="Barrasa J.M."/>
            <person name="Sanchez-Garcia M."/>
            <person name="Camarero S."/>
            <person name="Miyauchi S."/>
            <person name="Serrano A."/>
            <person name="Linde D."/>
            <person name="Babiker R."/>
            <person name="Drula E."/>
            <person name="Ayuso-Fernandez I."/>
            <person name="Pacheco R."/>
            <person name="Padilla G."/>
            <person name="Ferreira P."/>
            <person name="Barriuso J."/>
            <person name="Kellner H."/>
            <person name="Castanera R."/>
            <person name="Alfaro M."/>
            <person name="Ramirez L."/>
            <person name="Pisabarro A.G."/>
            <person name="Kuo A."/>
            <person name="Tritt A."/>
            <person name="Lipzen A."/>
            <person name="He G."/>
            <person name="Yan M."/>
            <person name="Ng V."/>
            <person name="Cullen D."/>
            <person name="Martin F."/>
            <person name="Rosso M.-N."/>
            <person name="Henrissat B."/>
            <person name="Hibbett D."/>
            <person name="Martinez A.T."/>
            <person name="Grigoriev I.V."/>
        </authorList>
    </citation>
    <scope>NUCLEOTIDE SEQUENCE</scope>
    <source>
        <strain evidence="3">AH 40177</strain>
    </source>
</reference>
<sequence length="291" mass="32888">MRAGLLLFTLIASILAVSPTPVPARPPHPNPTMTFIGPAGLKLGTDENDETRFPNEPTQSALNTMFGDVFGFKCKINYRGLYEPQRPKDRQWLYLANLTGVDTRCTVEHPCFGWRARSYRIQNRKGKAIMGKPEAKPIQTAVTKKMQEEWDILLKEFMDHFMIDDKLPPLPTNQGPTRQRLPKRPSGNRKPPRQRHPIPQRPLIPIPHSPHRPQGLPVPGSTPDFTNLLAPYQHKLHPTHQRPSIPPVPPVLPSPPSPQSPPGFTTDFSDLLAPYQRFEYADPHTMIGQPF</sequence>
<gene>
    <name evidence="3" type="ORF">BDP27DRAFT_1445695</name>
</gene>
<dbReference type="AlphaFoldDB" id="A0A9P5PU64"/>
<evidence type="ECO:0000256" key="2">
    <source>
        <dbReference type="SAM" id="SignalP"/>
    </source>
</evidence>
<protein>
    <submittedName>
        <fullName evidence="3">Uncharacterized protein</fullName>
    </submittedName>
</protein>
<feature type="compositionally biased region" description="Pro residues" evidence="1">
    <location>
        <begin position="199"/>
        <end position="208"/>
    </location>
</feature>
<accession>A0A9P5PU64</accession>
<comment type="caution">
    <text evidence="3">The sequence shown here is derived from an EMBL/GenBank/DDBJ whole genome shotgun (WGS) entry which is preliminary data.</text>
</comment>